<reference evidence="3" key="1">
    <citation type="submission" date="2023-07" db="EMBL/GenBank/DDBJ databases">
        <title>30 novel species of actinomycetes from the DSMZ collection.</title>
        <authorList>
            <person name="Nouioui I."/>
        </authorList>
    </citation>
    <scope>NUCLEOTIDE SEQUENCE [LARGE SCALE GENOMIC DNA]</scope>
    <source>
        <strain evidence="3">DSM 41636</strain>
    </source>
</reference>
<comment type="caution">
    <text evidence="2">The sequence shown here is derived from an EMBL/GenBank/DDBJ whole genome shotgun (WGS) entry which is preliminary data.</text>
</comment>
<gene>
    <name evidence="2" type="ORF">RM705_23490</name>
</gene>
<sequence length="169" mass="17642">MPRSRRRFLAAVPLVLLAVVTAGCANAERPRAEPQAYCPLPEEQGPTPSPCIPFDWNQRVAENHAYRDRISITAEQKEAAAPRAKALTAVLGGPADDGLGAAVAEALGVRPEQVELRRQGYGVPAHGVLVGGGKGRVCVNGEVDGAGHVEVEIVGRTLEGTCLPGEGGH</sequence>
<feature type="signal peptide" evidence="1">
    <location>
        <begin position="1"/>
        <end position="27"/>
    </location>
</feature>
<organism evidence="2 3">
    <name type="scientific">Streptomyces edwardsiae</name>
    <dbReference type="NCBI Taxonomy" id="3075527"/>
    <lineage>
        <taxon>Bacteria</taxon>
        <taxon>Bacillati</taxon>
        <taxon>Actinomycetota</taxon>
        <taxon>Actinomycetes</taxon>
        <taxon>Kitasatosporales</taxon>
        <taxon>Streptomycetaceae</taxon>
        <taxon>Streptomyces</taxon>
    </lineage>
</organism>
<keyword evidence="3" id="KW-1185">Reference proteome</keyword>
<dbReference type="RefSeq" id="WP_311646507.1">
    <property type="nucleotide sequence ID" value="NZ_JAVRFA010000035.1"/>
</dbReference>
<name>A0ABU2PZM7_9ACTN</name>
<feature type="chain" id="PRO_5046510833" evidence="1">
    <location>
        <begin position="28"/>
        <end position="169"/>
    </location>
</feature>
<dbReference type="Proteomes" id="UP001183881">
    <property type="component" value="Unassembled WGS sequence"/>
</dbReference>
<evidence type="ECO:0000256" key="1">
    <source>
        <dbReference type="SAM" id="SignalP"/>
    </source>
</evidence>
<evidence type="ECO:0000313" key="2">
    <source>
        <dbReference type="EMBL" id="MDT0397633.1"/>
    </source>
</evidence>
<dbReference type="EMBL" id="JAVRFA010000035">
    <property type="protein sequence ID" value="MDT0397633.1"/>
    <property type="molecule type" value="Genomic_DNA"/>
</dbReference>
<protein>
    <submittedName>
        <fullName evidence="2">Precorrin-3B C(17)-methyltransferase</fullName>
    </submittedName>
</protein>
<proteinExistence type="predicted"/>
<dbReference type="PROSITE" id="PS51257">
    <property type="entry name" value="PROKAR_LIPOPROTEIN"/>
    <property type="match status" value="1"/>
</dbReference>
<keyword evidence="1" id="KW-0732">Signal</keyword>
<dbReference type="InterPro" id="IPR006311">
    <property type="entry name" value="TAT_signal"/>
</dbReference>
<accession>A0ABU2PZM7</accession>
<dbReference type="PROSITE" id="PS51318">
    <property type="entry name" value="TAT"/>
    <property type="match status" value="1"/>
</dbReference>
<evidence type="ECO:0000313" key="3">
    <source>
        <dbReference type="Proteomes" id="UP001183881"/>
    </source>
</evidence>